<dbReference type="PANTHER" id="PTHR48021">
    <property type="match status" value="1"/>
</dbReference>
<feature type="transmembrane region" description="Helical" evidence="8">
    <location>
        <begin position="171"/>
        <end position="194"/>
    </location>
</feature>
<evidence type="ECO:0000259" key="9">
    <source>
        <dbReference type="PROSITE" id="PS50850"/>
    </source>
</evidence>
<keyword evidence="5 8" id="KW-0812">Transmembrane</keyword>
<organism evidence="10 11">
    <name type="scientific">Acyrthosiphon pisum</name>
    <name type="common">Pea aphid</name>
    <dbReference type="NCBI Taxonomy" id="7029"/>
    <lineage>
        <taxon>Eukaryota</taxon>
        <taxon>Metazoa</taxon>
        <taxon>Ecdysozoa</taxon>
        <taxon>Arthropoda</taxon>
        <taxon>Hexapoda</taxon>
        <taxon>Insecta</taxon>
        <taxon>Pterygota</taxon>
        <taxon>Neoptera</taxon>
        <taxon>Paraneoptera</taxon>
        <taxon>Hemiptera</taxon>
        <taxon>Sternorrhyncha</taxon>
        <taxon>Aphidomorpha</taxon>
        <taxon>Aphidoidea</taxon>
        <taxon>Aphididae</taxon>
        <taxon>Macrosiphini</taxon>
        <taxon>Acyrthosiphon</taxon>
    </lineage>
</organism>
<evidence type="ECO:0000256" key="5">
    <source>
        <dbReference type="ARBA" id="ARBA00022692"/>
    </source>
</evidence>
<name>A0A8R2AC43_ACYPI</name>
<proteinExistence type="predicted"/>
<dbReference type="InterPro" id="IPR005829">
    <property type="entry name" value="Sugar_transporter_CS"/>
</dbReference>
<dbReference type="EnsemblMetazoa" id="XM_003247714.3">
    <property type="protein sequence ID" value="XP_003247762.1"/>
    <property type="gene ID" value="LOC100573113"/>
</dbReference>
<keyword evidence="4" id="KW-0762">Sugar transport</keyword>
<dbReference type="Gene3D" id="1.20.1250.20">
    <property type="entry name" value="MFS general substrate transporter like domains"/>
    <property type="match status" value="1"/>
</dbReference>
<dbReference type="PANTHER" id="PTHR48021:SF46">
    <property type="entry name" value="MAJOR FACILITATOR SUPERFAMILY (MFS) PROFILE DOMAIN-CONTAINING PROTEIN"/>
    <property type="match status" value="1"/>
</dbReference>
<protein>
    <recommendedName>
        <fullName evidence="9">Major facilitator superfamily (MFS) profile domain-containing protein</fullName>
    </recommendedName>
</protein>
<dbReference type="PROSITE" id="PS50850">
    <property type="entry name" value="MFS"/>
    <property type="match status" value="1"/>
</dbReference>
<evidence type="ECO:0000256" key="6">
    <source>
        <dbReference type="ARBA" id="ARBA00022989"/>
    </source>
</evidence>
<feature type="transmembrane region" description="Helical" evidence="8">
    <location>
        <begin position="141"/>
        <end position="159"/>
    </location>
</feature>
<dbReference type="GO" id="GO:0005886">
    <property type="term" value="C:plasma membrane"/>
    <property type="evidence" value="ECO:0007669"/>
    <property type="project" value="UniProtKB-SubCell"/>
</dbReference>
<dbReference type="FunFam" id="1.20.1250.20:FF:000218">
    <property type="entry name" value="facilitated trehalose transporter Tret1"/>
    <property type="match status" value="1"/>
</dbReference>
<feature type="transmembrane region" description="Helical" evidence="8">
    <location>
        <begin position="9"/>
        <end position="32"/>
    </location>
</feature>
<dbReference type="RefSeq" id="XP_003247762.1">
    <property type="nucleotide sequence ID" value="XM_003247714.3"/>
</dbReference>
<evidence type="ECO:0000256" key="3">
    <source>
        <dbReference type="ARBA" id="ARBA00022475"/>
    </source>
</evidence>
<dbReference type="PROSITE" id="PS00217">
    <property type="entry name" value="SUGAR_TRANSPORT_2"/>
    <property type="match status" value="1"/>
</dbReference>
<evidence type="ECO:0000313" key="10">
    <source>
        <dbReference type="EnsemblMetazoa" id="XP_003247762.1"/>
    </source>
</evidence>
<feature type="domain" description="Major facilitator superfamily (MFS) profile" evidence="9">
    <location>
        <begin position="1"/>
        <end position="438"/>
    </location>
</feature>
<feature type="transmembrane region" description="Helical" evidence="8">
    <location>
        <begin position="280"/>
        <end position="306"/>
    </location>
</feature>
<evidence type="ECO:0000256" key="8">
    <source>
        <dbReference type="SAM" id="Phobius"/>
    </source>
</evidence>
<dbReference type="SUPFAM" id="SSF103473">
    <property type="entry name" value="MFS general substrate transporter"/>
    <property type="match status" value="1"/>
</dbReference>
<reference evidence="11" key="1">
    <citation type="submission" date="2010-06" db="EMBL/GenBank/DDBJ databases">
        <authorList>
            <person name="Jiang H."/>
            <person name="Abraham K."/>
            <person name="Ali S."/>
            <person name="Alsbrooks S.L."/>
            <person name="Anim B.N."/>
            <person name="Anosike U.S."/>
            <person name="Attaway T."/>
            <person name="Bandaranaike D.P."/>
            <person name="Battles P.K."/>
            <person name="Bell S.N."/>
            <person name="Bell A.V."/>
            <person name="Beltran B."/>
            <person name="Bickham C."/>
            <person name="Bustamante Y."/>
            <person name="Caleb T."/>
            <person name="Canada A."/>
            <person name="Cardenas V."/>
            <person name="Carter K."/>
            <person name="Chacko J."/>
            <person name="Chandrabose M.N."/>
            <person name="Chavez D."/>
            <person name="Chavez A."/>
            <person name="Chen L."/>
            <person name="Chu H.-S."/>
            <person name="Claassen K.J."/>
            <person name="Cockrell R."/>
            <person name="Collins M."/>
            <person name="Cooper J.A."/>
            <person name="Cree A."/>
            <person name="Curry S.M."/>
            <person name="Da Y."/>
            <person name="Dao M.D."/>
            <person name="Das B."/>
            <person name="Davila M.-L."/>
            <person name="Davy-Carroll L."/>
            <person name="Denson S."/>
            <person name="Dinh H."/>
            <person name="Ebong V.E."/>
            <person name="Edwards J.R."/>
            <person name="Egan A."/>
            <person name="El-Daye J."/>
            <person name="Escobedo L."/>
            <person name="Fernandez S."/>
            <person name="Fernando P.R."/>
            <person name="Flagg N."/>
            <person name="Forbes L.D."/>
            <person name="Fowler R.G."/>
            <person name="Fu Q."/>
            <person name="Gabisi R.A."/>
            <person name="Ganer J."/>
            <person name="Garbino Pronczuk A."/>
            <person name="Garcia R.M."/>
            <person name="Garner T."/>
            <person name="Garrett T.E."/>
            <person name="Gonzalez D.A."/>
            <person name="Hamid H."/>
            <person name="Hawkins E.S."/>
            <person name="Hirani K."/>
            <person name="Hogues M.E."/>
            <person name="Hollins B."/>
            <person name="Hsiao C.-H."/>
            <person name="Jabil R."/>
            <person name="James M.L."/>
            <person name="Jhangiani S.N."/>
            <person name="Johnson B."/>
            <person name="Johnson Q."/>
            <person name="Joshi V."/>
            <person name="Kalu J.B."/>
            <person name="Kam C."/>
            <person name="Kashfia A."/>
            <person name="Keebler J."/>
            <person name="Kisamo H."/>
            <person name="Kovar C.L."/>
            <person name="Lago L.A."/>
            <person name="Lai C.-Y."/>
            <person name="Laidlaw J."/>
            <person name="Lara F."/>
            <person name="Le T.-K."/>
            <person name="Lee S.L."/>
            <person name="Legall F.H."/>
            <person name="Lemon S.J."/>
            <person name="Lewis L.R."/>
            <person name="Li B."/>
            <person name="Liu Y."/>
            <person name="Liu Y.-S."/>
            <person name="Lopez J."/>
            <person name="Lozado R.J."/>
            <person name="Lu J."/>
            <person name="Madu R.C."/>
            <person name="Maheshwari M."/>
            <person name="Maheshwari R."/>
            <person name="Malloy K."/>
            <person name="Martinez E."/>
            <person name="Mathew T."/>
            <person name="Mercado I.C."/>
            <person name="Mercado C."/>
            <person name="Meyer B."/>
            <person name="Montgomery K."/>
            <person name="Morgan M.B."/>
            <person name="Munidasa M."/>
            <person name="Nazareth L.V."/>
            <person name="Nelson J."/>
            <person name="Ng B.M."/>
            <person name="Nguyen N.B."/>
            <person name="Nguyen P.Q."/>
            <person name="Nguyen T."/>
            <person name="Obregon M."/>
            <person name="Okwuonu G.O."/>
            <person name="Onwere C.G."/>
            <person name="Orozco G."/>
            <person name="Parra A."/>
            <person name="Patel S."/>
            <person name="Patil S."/>
            <person name="Perez A."/>
            <person name="Perez Y."/>
            <person name="Pham C."/>
            <person name="Primus E.L."/>
            <person name="Pu L.-L."/>
            <person name="Puazo M."/>
            <person name="Qin X."/>
            <person name="Quiroz J.B."/>
            <person name="Reese J."/>
            <person name="Richards S."/>
            <person name="Rives C.M."/>
            <person name="Robberts R."/>
            <person name="Ruiz S.J."/>
            <person name="Ruiz M.J."/>
            <person name="Santibanez J."/>
            <person name="Schneider B.W."/>
            <person name="Sisson I."/>
            <person name="Smith M."/>
            <person name="Sodergren E."/>
            <person name="Song X.-Z."/>
            <person name="Song B.B."/>
            <person name="Summersgill H."/>
            <person name="Thelus R."/>
            <person name="Thornton R.D."/>
            <person name="Trejos Z.Y."/>
            <person name="Usmani K."/>
            <person name="Vattathil S."/>
            <person name="Villasana D."/>
            <person name="Walker D.L."/>
            <person name="Wang S."/>
            <person name="Wang K."/>
            <person name="White C.S."/>
            <person name="Williams A.C."/>
            <person name="Williamson J."/>
            <person name="Wilson K."/>
            <person name="Woghiren I.O."/>
            <person name="Woodworth J.R."/>
            <person name="Worley K.C."/>
            <person name="Wright R.A."/>
            <person name="Wu W."/>
            <person name="Young L."/>
            <person name="Zhang L."/>
            <person name="Zhang J."/>
            <person name="Zhu Y."/>
            <person name="Muzny D.M."/>
            <person name="Weinstock G."/>
            <person name="Gibbs R.A."/>
        </authorList>
    </citation>
    <scope>NUCLEOTIDE SEQUENCE [LARGE SCALE GENOMIC DNA]</scope>
    <source>
        <strain evidence="11">LSR1</strain>
    </source>
</reference>
<sequence>MTEGRFKTVFFTFSIALIACMGYMVCGNWIGWSSPATYLMKHNHTELDVTNYGMMVAMYDLGNLISPIPCGYFLGLFGRKLTISIIGPLNMLAWIAILVWPSRLDVLYAARLFAGLAKGMTLSSIPIYVGEIAEVKLRGSVLSMFPIMLAAGMLAMQTIGRVFDYRQLNMLGLFFSTVFTVLFFVMPESPYYLMQKGRRDQAEKSLRRIRAKDDVTDELEMIEKTVTKQMQSKATYSELFMNKSNRKAFAITAGASVFQRLSGISPFIHFSSITLPSTHYWMNPLVAVMVFTLTKSVGNFVPLVLVDWMGRKPLMVVSHAAMALVTAAYGVGLYVVANGPEDKPFAWWPVVSLWAYALSYSLGAGTLTYTLLGEMFAANVKTRAAPLCVMMLAGGSFVLDGTYTTIAQAFGVHSNYFMYSAFNLIWAVTAGFVMVETKGKTFLEIEEMLAS</sequence>
<dbReference type="InterPro" id="IPR003663">
    <property type="entry name" value="Sugar/inositol_transpt"/>
</dbReference>
<dbReference type="OrthoDB" id="4142200at2759"/>
<keyword evidence="2" id="KW-0813">Transport</keyword>
<dbReference type="GO" id="GO:0022857">
    <property type="term" value="F:transmembrane transporter activity"/>
    <property type="evidence" value="ECO:0007669"/>
    <property type="project" value="InterPro"/>
</dbReference>
<feature type="transmembrane region" description="Helical" evidence="8">
    <location>
        <begin position="313"/>
        <end position="335"/>
    </location>
</feature>
<evidence type="ECO:0000256" key="1">
    <source>
        <dbReference type="ARBA" id="ARBA00004651"/>
    </source>
</evidence>
<feature type="transmembrane region" description="Helical" evidence="8">
    <location>
        <begin position="106"/>
        <end position="129"/>
    </location>
</feature>
<feature type="transmembrane region" description="Helical" evidence="8">
    <location>
        <begin position="347"/>
        <end position="372"/>
    </location>
</feature>
<dbReference type="PROSITE" id="PS51257">
    <property type="entry name" value="PROKAR_LIPOPROTEIN"/>
    <property type="match status" value="1"/>
</dbReference>
<evidence type="ECO:0000256" key="7">
    <source>
        <dbReference type="ARBA" id="ARBA00023136"/>
    </source>
</evidence>
<dbReference type="InterPro" id="IPR036259">
    <property type="entry name" value="MFS_trans_sf"/>
</dbReference>
<dbReference type="InterPro" id="IPR005828">
    <property type="entry name" value="MFS_sugar_transport-like"/>
</dbReference>
<evidence type="ECO:0000256" key="2">
    <source>
        <dbReference type="ARBA" id="ARBA00022448"/>
    </source>
</evidence>
<feature type="transmembrane region" description="Helical" evidence="8">
    <location>
        <begin position="248"/>
        <end position="268"/>
    </location>
</feature>
<dbReference type="Pfam" id="PF00083">
    <property type="entry name" value="Sugar_tr"/>
    <property type="match status" value="1"/>
</dbReference>
<feature type="transmembrane region" description="Helical" evidence="8">
    <location>
        <begin position="384"/>
        <end position="410"/>
    </location>
</feature>
<evidence type="ECO:0000256" key="4">
    <source>
        <dbReference type="ARBA" id="ARBA00022597"/>
    </source>
</evidence>
<dbReference type="InterPro" id="IPR020846">
    <property type="entry name" value="MFS_dom"/>
</dbReference>
<feature type="transmembrane region" description="Helical" evidence="8">
    <location>
        <begin position="416"/>
        <end position="435"/>
    </location>
</feature>
<reference evidence="10" key="2">
    <citation type="submission" date="2022-06" db="UniProtKB">
        <authorList>
            <consortium name="EnsemblMetazoa"/>
        </authorList>
    </citation>
    <scope>IDENTIFICATION</scope>
</reference>
<dbReference type="KEGG" id="api:100573113"/>
<keyword evidence="7 8" id="KW-0472">Membrane</keyword>
<accession>A0A8R2AC43</accession>
<feature type="transmembrane region" description="Helical" evidence="8">
    <location>
        <begin position="81"/>
        <end position="100"/>
    </location>
</feature>
<dbReference type="GeneID" id="100573113"/>
<dbReference type="AlphaFoldDB" id="A0A8R2AC43"/>
<dbReference type="Proteomes" id="UP000007819">
    <property type="component" value="Chromosome A3"/>
</dbReference>
<evidence type="ECO:0000313" key="11">
    <source>
        <dbReference type="Proteomes" id="UP000007819"/>
    </source>
</evidence>
<keyword evidence="3" id="KW-1003">Cell membrane</keyword>
<keyword evidence="11" id="KW-1185">Reference proteome</keyword>
<dbReference type="InterPro" id="IPR050549">
    <property type="entry name" value="MFS_Trehalose_Transporter"/>
</dbReference>
<keyword evidence="6 8" id="KW-1133">Transmembrane helix</keyword>
<comment type="subcellular location">
    <subcellularLocation>
        <location evidence="1">Cell membrane</location>
        <topology evidence="1">Multi-pass membrane protein</topology>
    </subcellularLocation>
</comment>
<dbReference type="PRINTS" id="PR00171">
    <property type="entry name" value="SUGRTRNSPORT"/>
</dbReference>
<feature type="transmembrane region" description="Helical" evidence="8">
    <location>
        <begin position="52"/>
        <end position="74"/>
    </location>
</feature>